<comment type="caution">
    <text evidence="2">The sequence shown here is derived from an EMBL/GenBank/DDBJ whole genome shotgun (WGS) entry which is preliminary data.</text>
</comment>
<sequence>MWCELVLNGIGGRSIAEAMECLSIREFQLWSAYRAKRGSLNVGGRMDAAAGMLAALFVNANKKPGSTPFKPADFIPYADAEPISLEEAMKQW</sequence>
<reference evidence="2" key="1">
    <citation type="submission" date="2022-07" db="EMBL/GenBank/DDBJ databases">
        <authorList>
            <consortium name="DAFM: The Division of Animal and Food Microbiology"/>
        </authorList>
    </citation>
    <scope>NUCLEOTIDE SEQUENCE</scope>
    <source>
        <strain evidence="2">19MO01SH01-2</strain>
    </source>
</reference>
<accession>A0AAI9C226</accession>
<evidence type="ECO:0000259" key="1">
    <source>
        <dbReference type="Pfam" id="PF06223"/>
    </source>
</evidence>
<protein>
    <recommendedName>
        <fullName evidence="1">Minor tail T domain-containing protein</fullName>
    </recommendedName>
</protein>
<dbReference type="InterPro" id="IPR009350">
    <property type="entry name" value="Phage_tail_T"/>
</dbReference>
<dbReference type="Proteomes" id="UP001218208">
    <property type="component" value="Unassembled WGS sequence"/>
</dbReference>
<dbReference type="AlphaFoldDB" id="A0AAI9C226"/>
<gene>
    <name evidence="2" type="ORF">QEG23_002205</name>
</gene>
<name>A0AAI9C226_STEMA</name>
<dbReference type="Pfam" id="PF06223">
    <property type="entry name" value="Phage_tail_T"/>
    <property type="match status" value="1"/>
</dbReference>
<proteinExistence type="predicted"/>
<evidence type="ECO:0000313" key="2">
    <source>
        <dbReference type="EMBL" id="EKT4092685.1"/>
    </source>
</evidence>
<dbReference type="EMBL" id="ABLOJW010000010">
    <property type="protein sequence ID" value="EKT4092685.1"/>
    <property type="molecule type" value="Genomic_DNA"/>
</dbReference>
<evidence type="ECO:0000313" key="3">
    <source>
        <dbReference type="Proteomes" id="UP001218208"/>
    </source>
</evidence>
<feature type="domain" description="Minor tail T" evidence="1">
    <location>
        <begin position="23"/>
        <end position="92"/>
    </location>
</feature>
<organism evidence="2 3">
    <name type="scientific">Stenotrophomonas maltophilia</name>
    <name type="common">Pseudomonas maltophilia</name>
    <name type="synonym">Xanthomonas maltophilia</name>
    <dbReference type="NCBI Taxonomy" id="40324"/>
    <lineage>
        <taxon>Bacteria</taxon>
        <taxon>Pseudomonadati</taxon>
        <taxon>Pseudomonadota</taxon>
        <taxon>Gammaproteobacteria</taxon>
        <taxon>Lysobacterales</taxon>
        <taxon>Lysobacteraceae</taxon>
        <taxon>Stenotrophomonas</taxon>
        <taxon>Stenotrophomonas maltophilia group</taxon>
    </lineage>
</organism>